<sequence length="114" mass="12777">MFFAEVTFLMRNGLRLKPAERDPPGRYTVTILESDRDKNNSARNLVEVSLYVSHGAAQMASRGRIVDPVIVPFKGPGFLISGIELEAQHVDGQLRVLEPRQVWHRVPVGRLGVE</sequence>
<evidence type="ECO:0008006" key="3">
    <source>
        <dbReference type="Google" id="ProtNLM"/>
    </source>
</evidence>
<organism evidence="1 2">
    <name type="scientific">Variovorax beijingensis</name>
    <dbReference type="NCBI Taxonomy" id="2496117"/>
    <lineage>
        <taxon>Bacteria</taxon>
        <taxon>Pseudomonadati</taxon>
        <taxon>Pseudomonadota</taxon>
        <taxon>Betaproteobacteria</taxon>
        <taxon>Burkholderiales</taxon>
        <taxon>Comamonadaceae</taxon>
        <taxon>Variovorax</taxon>
    </lineage>
</organism>
<protein>
    <recommendedName>
        <fullName evidence="3">Single-stranded DNA-binding protein</fullName>
    </recommendedName>
</protein>
<gene>
    <name evidence="1" type="ORF">EJO66_20215</name>
</gene>
<reference evidence="1 2" key="1">
    <citation type="submission" date="2018-12" db="EMBL/GenBank/DDBJ databases">
        <title>The genome sequences of strain 502.</title>
        <authorList>
            <person name="Gao J."/>
            <person name="Sun J."/>
        </authorList>
    </citation>
    <scope>NUCLEOTIDE SEQUENCE [LARGE SCALE GENOMIC DNA]</scope>
    <source>
        <strain evidence="1 2">502</strain>
    </source>
</reference>
<evidence type="ECO:0000313" key="1">
    <source>
        <dbReference type="EMBL" id="RSZ33509.1"/>
    </source>
</evidence>
<proteinExistence type="predicted"/>
<accession>A0ABY0A3D1</accession>
<name>A0ABY0A3D1_9BURK</name>
<comment type="caution">
    <text evidence="1">The sequence shown here is derived from an EMBL/GenBank/DDBJ whole genome shotgun (WGS) entry which is preliminary data.</text>
</comment>
<evidence type="ECO:0000313" key="2">
    <source>
        <dbReference type="Proteomes" id="UP000271137"/>
    </source>
</evidence>
<dbReference type="Proteomes" id="UP000271137">
    <property type="component" value="Unassembled WGS sequence"/>
</dbReference>
<dbReference type="EMBL" id="RXFQ01000011">
    <property type="protein sequence ID" value="RSZ33509.1"/>
    <property type="molecule type" value="Genomic_DNA"/>
</dbReference>
<keyword evidence="2" id="KW-1185">Reference proteome</keyword>